<name>K1RD91_MAGGI</name>
<dbReference type="HOGENOM" id="CLU_2514846_0_0_1"/>
<dbReference type="InParanoid" id="K1RD91"/>
<dbReference type="EMBL" id="JH816941">
    <property type="protein sequence ID" value="EKC39275.1"/>
    <property type="molecule type" value="Genomic_DNA"/>
</dbReference>
<proteinExistence type="predicted"/>
<organism evidence="1">
    <name type="scientific">Magallana gigas</name>
    <name type="common">Pacific oyster</name>
    <name type="synonym">Crassostrea gigas</name>
    <dbReference type="NCBI Taxonomy" id="29159"/>
    <lineage>
        <taxon>Eukaryota</taxon>
        <taxon>Metazoa</taxon>
        <taxon>Spiralia</taxon>
        <taxon>Lophotrochozoa</taxon>
        <taxon>Mollusca</taxon>
        <taxon>Bivalvia</taxon>
        <taxon>Autobranchia</taxon>
        <taxon>Pteriomorphia</taxon>
        <taxon>Ostreida</taxon>
        <taxon>Ostreoidea</taxon>
        <taxon>Ostreidae</taxon>
        <taxon>Magallana</taxon>
    </lineage>
</organism>
<gene>
    <name evidence="1" type="ORF">CGI_10006601</name>
</gene>
<accession>K1RD91</accession>
<protein>
    <submittedName>
        <fullName evidence="1">Uncharacterized protein</fullName>
    </submittedName>
</protein>
<reference evidence="1" key="1">
    <citation type="journal article" date="2012" name="Nature">
        <title>The oyster genome reveals stress adaptation and complexity of shell formation.</title>
        <authorList>
            <person name="Zhang G."/>
            <person name="Fang X."/>
            <person name="Guo X."/>
            <person name="Li L."/>
            <person name="Luo R."/>
            <person name="Xu F."/>
            <person name="Yang P."/>
            <person name="Zhang L."/>
            <person name="Wang X."/>
            <person name="Qi H."/>
            <person name="Xiong Z."/>
            <person name="Que H."/>
            <person name="Xie Y."/>
            <person name="Holland P.W."/>
            <person name="Paps J."/>
            <person name="Zhu Y."/>
            <person name="Wu F."/>
            <person name="Chen Y."/>
            <person name="Wang J."/>
            <person name="Peng C."/>
            <person name="Meng J."/>
            <person name="Yang L."/>
            <person name="Liu J."/>
            <person name="Wen B."/>
            <person name="Zhang N."/>
            <person name="Huang Z."/>
            <person name="Zhu Q."/>
            <person name="Feng Y."/>
            <person name="Mount A."/>
            <person name="Hedgecock D."/>
            <person name="Xu Z."/>
            <person name="Liu Y."/>
            <person name="Domazet-Loso T."/>
            <person name="Du Y."/>
            <person name="Sun X."/>
            <person name="Zhang S."/>
            <person name="Liu B."/>
            <person name="Cheng P."/>
            <person name="Jiang X."/>
            <person name="Li J."/>
            <person name="Fan D."/>
            <person name="Wang W."/>
            <person name="Fu W."/>
            <person name="Wang T."/>
            <person name="Wang B."/>
            <person name="Zhang J."/>
            <person name="Peng Z."/>
            <person name="Li Y."/>
            <person name="Li N."/>
            <person name="Wang J."/>
            <person name="Chen M."/>
            <person name="He Y."/>
            <person name="Tan F."/>
            <person name="Song X."/>
            <person name="Zheng Q."/>
            <person name="Huang R."/>
            <person name="Yang H."/>
            <person name="Du X."/>
            <person name="Chen L."/>
            <person name="Yang M."/>
            <person name="Gaffney P.M."/>
            <person name="Wang S."/>
            <person name="Luo L."/>
            <person name="She Z."/>
            <person name="Ming Y."/>
            <person name="Huang W."/>
            <person name="Zhang S."/>
            <person name="Huang B."/>
            <person name="Zhang Y."/>
            <person name="Qu T."/>
            <person name="Ni P."/>
            <person name="Miao G."/>
            <person name="Wang J."/>
            <person name="Wang Q."/>
            <person name="Steinberg C.E."/>
            <person name="Wang H."/>
            <person name="Li N."/>
            <person name="Qian L."/>
            <person name="Zhang G."/>
            <person name="Li Y."/>
            <person name="Yang H."/>
            <person name="Liu X."/>
            <person name="Wang J."/>
            <person name="Yin Y."/>
            <person name="Wang J."/>
        </authorList>
    </citation>
    <scope>NUCLEOTIDE SEQUENCE [LARGE SCALE GENOMIC DNA]</scope>
    <source>
        <strain evidence="1">05x7-T-G4-1.051#20</strain>
    </source>
</reference>
<sequence>MSNEMEYFAEAVSSFFNVERLQSAAGGMNTSPIFTVTCAQTADLQPTLDLCDFRTQGSYDQGLTTPHTSAYESKKNNDKGSPQEL</sequence>
<dbReference type="AlphaFoldDB" id="K1RD91"/>
<evidence type="ECO:0000313" key="1">
    <source>
        <dbReference type="EMBL" id="EKC39275.1"/>
    </source>
</evidence>